<evidence type="ECO:0000256" key="3">
    <source>
        <dbReference type="PROSITE-ProRule" id="PRU00473"/>
    </source>
</evidence>
<protein>
    <submittedName>
        <fullName evidence="7">OmpA family protein</fullName>
    </submittedName>
</protein>
<evidence type="ECO:0000256" key="5">
    <source>
        <dbReference type="SAM" id="SignalP"/>
    </source>
</evidence>
<evidence type="ECO:0000256" key="2">
    <source>
        <dbReference type="ARBA" id="ARBA00023136"/>
    </source>
</evidence>
<evidence type="ECO:0000313" key="7">
    <source>
        <dbReference type="EMBL" id="MCE4535985.1"/>
    </source>
</evidence>
<proteinExistence type="predicted"/>
<evidence type="ECO:0000256" key="1">
    <source>
        <dbReference type="ARBA" id="ARBA00004442"/>
    </source>
</evidence>
<dbReference type="InterPro" id="IPR036737">
    <property type="entry name" value="OmpA-like_sf"/>
</dbReference>
<dbReference type="Proteomes" id="UP001201463">
    <property type="component" value="Unassembled WGS sequence"/>
</dbReference>
<dbReference type="RefSeq" id="WP_233388857.1">
    <property type="nucleotide sequence ID" value="NZ_JAJTWT010000001.1"/>
</dbReference>
<comment type="subcellular location">
    <subcellularLocation>
        <location evidence="1">Cell outer membrane</location>
    </subcellularLocation>
</comment>
<sequence length="296" mass="30995">MRTTASLSALAAAALLAACASAPTVTPGLQQARSTVRSAEADPAVVKYAPLELKKASDSLRRADELSVKRESPADIDSAAYVAATQAKTAMALAKAQSDEEAIKAAEADRERVRADANAARANAAQAQAANASADANAARAQAAVAQADAASAQAQAAALQRELNDMQARQTDRGMLVTLGDVLFEFGRAEIKPNAQGAIAKLAHFLNEHPDRRVLIEGFTDSVGSDAANLALSQRRSQAVADALRAQGVDPTRIATRGYGEQYPVASNASTSDRAMNRRVEVYISNDNQPVRARS</sequence>
<gene>
    <name evidence="7" type="ORF">LXT12_01760</name>
</gene>
<dbReference type="Pfam" id="PF14346">
    <property type="entry name" value="DUF4398"/>
    <property type="match status" value="1"/>
</dbReference>
<dbReference type="EMBL" id="JAJTWT010000001">
    <property type="protein sequence ID" value="MCE4535985.1"/>
    <property type="molecule type" value="Genomic_DNA"/>
</dbReference>
<dbReference type="Gene3D" id="3.30.1330.60">
    <property type="entry name" value="OmpA-like domain"/>
    <property type="match status" value="1"/>
</dbReference>
<dbReference type="PROSITE" id="PS51257">
    <property type="entry name" value="PROKAR_LIPOPROTEIN"/>
    <property type="match status" value="1"/>
</dbReference>
<feature type="chain" id="PRO_5046073169" evidence="5">
    <location>
        <begin position="23"/>
        <end position="296"/>
    </location>
</feature>
<dbReference type="PANTHER" id="PTHR30329:SF20">
    <property type="entry name" value="EXPORTED PROTEIN"/>
    <property type="match status" value="1"/>
</dbReference>
<reference evidence="7 8" key="1">
    <citation type="submission" date="2021-12" db="EMBL/GenBank/DDBJ databases">
        <title>Genome seq of p7.</title>
        <authorList>
            <person name="Seo T."/>
        </authorList>
    </citation>
    <scope>NUCLEOTIDE SEQUENCE [LARGE SCALE GENOMIC DNA]</scope>
    <source>
        <strain evidence="7 8">P7</strain>
    </source>
</reference>
<evidence type="ECO:0000256" key="4">
    <source>
        <dbReference type="SAM" id="Coils"/>
    </source>
</evidence>
<dbReference type="SUPFAM" id="SSF103088">
    <property type="entry name" value="OmpA-like"/>
    <property type="match status" value="1"/>
</dbReference>
<keyword evidence="8" id="KW-1185">Reference proteome</keyword>
<evidence type="ECO:0000259" key="6">
    <source>
        <dbReference type="PROSITE" id="PS51123"/>
    </source>
</evidence>
<comment type="caution">
    <text evidence="7">The sequence shown here is derived from an EMBL/GenBank/DDBJ whole genome shotgun (WGS) entry which is preliminary data.</text>
</comment>
<dbReference type="PANTHER" id="PTHR30329">
    <property type="entry name" value="STATOR ELEMENT OF FLAGELLAR MOTOR COMPLEX"/>
    <property type="match status" value="1"/>
</dbReference>
<feature type="signal peptide" evidence="5">
    <location>
        <begin position="1"/>
        <end position="22"/>
    </location>
</feature>
<keyword evidence="2 3" id="KW-0472">Membrane</keyword>
<organism evidence="7 8">
    <name type="scientific">Pelomonas caseinilytica</name>
    <dbReference type="NCBI Taxonomy" id="2906763"/>
    <lineage>
        <taxon>Bacteria</taxon>
        <taxon>Pseudomonadati</taxon>
        <taxon>Pseudomonadota</taxon>
        <taxon>Betaproteobacteria</taxon>
        <taxon>Burkholderiales</taxon>
        <taxon>Sphaerotilaceae</taxon>
        <taxon>Roseateles</taxon>
    </lineage>
</organism>
<feature type="coiled-coil region" evidence="4">
    <location>
        <begin position="96"/>
        <end position="170"/>
    </location>
</feature>
<dbReference type="Pfam" id="PF00691">
    <property type="entry name" value="OmpA"/>
    <property type="match status" value="1"/>
</dbReference>
<feature type="domain" description="OmpA-like" evidence="6">
    <location>
        <begin position="172"/>
        <end position="289"/>
    </location>
</feature>
<name>A0ABS8X8X6_9BURK</name>
<dbReference type="CDD" id="cd07185">
    <property type="entry name" value="OmpA_C-like"/>
    <property type="match status" value="1"/>
</dbReference>
<dbReference type="InterPro" id="IPR006665">
    <property type="entry name" value="OmpA-like"/>
</dbReference>
<dbReference type="InterPro" id="IPR006664">
    <property type="entry name" value="OMP_bac"/>
</dbReference>
<dbReference type="InterPro" id="IPR025511">
    <property type="entry name" value="DUF4398"/>
</dbReference>
<dbReference type="PRINTS" id="PR01021">
    <property type="entry name" value="OMPADOMAIN"/>
</dbReference>
<keyword evidence="4" id="KW-0175">Coiled coil</keyword>
<dbReference type="InterPro" id="IPR050330">
    <property type="entry name" value="Bact_OuterMem_StrucFunc"/>
</dbReference>
<accession>A0ABS8X8X6</accession>
<dbReference type="PROSITE" id="PS51123">
    <property type="entry name" value="OMPA_2"/>
    <property type="match status" value="1"/>
</dbReference>
<keyword evidence="5" id="KW-0732">Signal</keyword>
<evidence type="ECO:0000313" key="8">
    <source>
        <dbReference type="Proteomes" id="UP001201463"/>
    </source>
</evidence>